<evidence type="ECO:0000313" key="1">
    <source>
        <dbReference type="EMBL" id="KAK1640455.1"/>
    </source>
</evidence>
<protein>
    <submittedName>
        <fullName evidence="1">Uncharacterized protein</fullName>
    </submittedName>
</protein>
<accession>A0AAI9ZZ37</accession>
<dbReference type="AlphaFoldDB" id="A0AAI9ZZ37"/>
<proteinExistence type="predicted"/>
<keyword evidence="2" id="KW-1185">Reference proteome</keyword>
<sequence>MISLYYYLSVNLEVDEEKEKKEKKKRPGWFSRGQIKFFPSPFFDEKHPVFMPVSFTPCEGYKSMREPYGRGMHALFRRCTRLLHLTRGIILSRVRCVGQGNSATEGRKGGSAPAFHAGFVGFRRRRPTHPGFPTPRCAADHPVRSSVAVDGVDRGSCG</sequence>
<dbReference type="GeneID" id="85466932"/>
<comment type="caution">
    <text evidence="1">The sequence shown here is derived from an EMBL/GenBank/DDBJ whole genome shotgun (WGS) entry which is preliminary data.</text>
</comment>
<reference evidence="1" key="1">
    <citation type="submission" date="2021-06" db="EMBL/GenBank/DDBJ databases">
        <title>Comparative genomics, transcriptomics and evolutionary studies reveal genomic signatures of adaptation to plant cell wall in hemibiotrophic fungi.</title>
        <authorList>
            <consortium name="DOE Joint Genome Institute"/>
            <person name="Baroncelli R."/>
            <person name="Diaz J.F."/>
            <person name="Benocci T."/>
            <person name="Peng M."/>
            <person name="Battaglia E."/>
            <person name="Haridas S."/>
            <person name="Andreopoulos W."/>
            <person name="Labutti K."/>
            <person name="Pangilinan J."/>
            <person name="Floch G.L."/>
            <person name="Makela M.R."/>
            <person name="Henrissat B."/>
            <person name="Grigoriev I.V."/>
            <person name="Crouch J.A."/>
            <person name="De Vries R.P."/>
            <person name="Sukno S.A."/>
            <person name="Thon M.R."/>
        </authorList>
    </citation>
    <scope>NUCLEOTIDE SEQUENCE</scope>
    <source>
        <strain evidence="1">CBS 102054</strain>
    </source>
</reference>
<name>A0AAI9ZZ37_9PEZI</name>
<dbReference type="RefSeq" id="XP_060449062.1">
    <property type="nucleotide sequence ID" value="XM_060582070.1"/>
</dbReference>
<evidence type="ECO:0000313" key="2">
    <source>
        <dbReference type="Proteomes" id="UP001243989"/>
    </source>
</evidence>
<organism evidence="1 2">
    <name type="scientific">Colletotrichum phormii</name>
    <dbReference type="NCBI Taxonomy" id="359342"/>
    <lineage>
        <taxon>Eukaryota</taxon>
        <taxon>Fungi</taxon>
        <taxon>Dikarya</taxon>
        <taxon>Ascomycota</taxon>
        <taxon>Pezizomycotina</taxon>
        <taxon>Sordariomycetes</taxon>
        <taxon>Hypocreomycetidae</taxon>
        <taxon>Glomerellales</taxon>
        <taxon>Glomerellaceae</taxon>
        <taxon>Colletotrichum</taxon>
        <taxon>Colletotrichum acutatum species complex</taxon>
    </lineage>
</organism>
<gene>
    <name evidence="1" type="ORF">BDP81DRAFT_163603</name>
</gene>
<dbReference type="Proteomes" id="UP001243989">
    <property type="component" value="Unassembled WGS sequence"/>
</dbReference>
<dbReference type="EMBL" id="JAHMHQ010000004">
    <property type="protein sequence ID" value="KAK1640455.1"/>
    <property type="molecule type" value="Genomic_DNA"/>
</dbReference>